<accession>A0AAV3NTS3</accession>
<dbReference type="InterPro" id="IPR013103">
    <property type="entry name" value="RVT_2"/>
</dbReference>
<evidence type="ECO:0000313" key="3">
    <source>
        <dbReference type="Proteomes" id="UP001454036"/>
    </source>
</evidence>
<dbReference type="Pfam" id="PF07727">
    <property type="entry name" value="RVT_2"/>
    <property type="match status" value="2"/>
</dbReference>
<proteinExistence type="predicted"/>
<sequence length="209" mass="23443">MSKIAAIRTLIALAVIHDLIVHQMDVKIAFLNVNLEEKIYMSQPEGFVVQGQENKVCKLKKSLYGLRQAPKQCVQITLDVDHMLILGNTLDVVNKTKELLSSNFDMKGLGEAGVILGVRIIRNFDGISLSQSYYVEMVLKKFNSFDVAPARTLYDLSLHLNNNMGENVSLSEYIKIIDSVMILMNCTRPDIAYAVSRLSHYTHNLSGSH</sequence>
<dbReference type="Proteomes" id="UP001454036">
    <property type="component" value="Unassembled WGS sequence"/>
</dbReference>
<protein>
    <recommendedName>
        <fullName evidence="1">Reverse transcriptase Ty1/copia-type domain-containing protein</fullName>
    </recommendedName>
</protein>
<gene>
    <name evidence="2" type="ORF">LIER_35636</name>
</gene>
<keyword evidence="3" id="KW-1185">Reference proteome</keyword>
<organism evidence="2 3">
    <name type="scientific">Lithospermum erythrorhizon</name>
    <name type="common">Purple gromwell</name>
    <name type="synonym">Lithospermum officinale var. erythrorhizon</name>
    <dbReference type="NCBI Taxonomy" id="34254"/>
    <lineage>
        <taxon>Eukaryota</taxon>
        <taxon>Viridiplantae</taxon>
        <taxon>Streptophyta</taxon>
        <taxon>Embryophyta</taxon>
        <taxon>Tracheophyta</taxon>
        <taxon>Spermatophyta</taxon>
        <taxon>Magnoliopsida</taxon>
        <taxon>eudicotyledons</taxon>
        <taxon>Gunneridae</taxon>
        <taxon>Pentapetalae</taxon>
        <taxon>asterids</taxon>
        <taxon>lamiids</taxon>
        <taxon>Boraginales</taxon>
        <taxon>Boraginaceae</taxon>
        <taxon>Boraginoideae</taxon>
        <taxon>Lithospermeae</taxon>
        <taxon>Lithospermum</taxon>
    </lineage>
</organism>
<reference evidence="2 3" key="1">
    <citation type="submission" date="2024-01" db="EMBL/GenBank/DDBJ databases">
        <title>The complete chloroplast genome sequence of Lithospermum erythrorhizon: insights into the phylogenetic relationship among Boraginaceae species and the maternal lineages of purple gromwells.</title>
        <authorList>
            <person name="Okada T."/>
            <person name="Watanabe K."/>
        </authorList>
    </citation>
    <scope>NUCLEOTIDE SEQUENCE [LARGE SCALE GENOMIC DNA]</scope>
</reference>
<comment type="caution">
    <text evidence="2">The sequence shown here is derived from an EMBL/GenBank/DDBJ whole genome shotgun (WGS) entry which is preliminary data.</text>
</comment>
<name>A0AAV3NTS3_LITER</name>
<dbReference type="EMBL" id="BAABME010015753">
    <property type="protein sequence ID" value="GAA0142795.1"/>
    <property type="molecule type" value="Genomic_DNA"/>
</dbReference>
<evidence type="ECO:0000259" key="1">
    <source>
        <dbReference type="Pfam" id="PF07727"/>
    </source>
</evidence>
<feature type="domain" description="Reverse transcriptase Ty1/copia-type" evidence="1">
    <location>
        <begin position="75"/>
        <end position="149"/>
    </location>
</feature>
<evidence type="ECO:0000313" key="2">
    <source>
        <dbReference type="EMBL" id="GAA0142795.1"/>
    </source>
</evidence>
<feature type="domain" description="Reverse transcriptase Ty1/copia-type" evidence="1">
    <location>
        <begin position="4"/>
        <end position="72"/>
    </location>
</feature>
<dbReference type="AlphaFoldDB" id="A0AAV3NTS3"/>